<protein>
    <submittedName>
        <fullName evidence="2">Uncharacterized protein</fullName>
    </submittedName>
</protein>
<name>A0ABT5B770_9BACT</name>
<organism evidence="2 3">
    <name type="scientific">Nannocystis radixulma</name>
    <dbReference type="NCBI Taxonomy" id="2995305"/>
    <lineage>
        <taxon>Bacteria</taxon>
        <taxon>Pseudomonadati</taxon>
        <taxon>Myxococcota</taxon>
        <taxon>Polyangia</taxon>
        <taxon>Nannocystales</taxon>
        <taxon>Nannocystaceae</taxon>
        <taxon>Nannocystis</taxon>
    </lineage>
</organism>
<evidence type="ECO:0000313" key="2">
    <source>
        <dbReference type="EMBL" id="MDC0669961.1"/>
    </source>
</evidence>
<keyword evidence="1" id="KW-0472">Membrane</keyword>
<dbReference type="RefSeq" id="WP_271999768.1">
    <property type="nucleotide sequence ID" value="NZ_JAQNDN010000010.1"/>
</dbReference>
<gene>
    <name evidence="2" type="ORF">POL58_19560</name>
</gene>
<feature type="transmembrane region" description="Helical" evidence="1">
    <location>
        <begin position="374"/>
        <end position="395"/>
    </location>
</feature>
<accession>A0ABT5B770</accession>
<dbReference type="EMBL" id="JAQNDN010000010">
    <property type="protein sequence ID" value="MDC0669961.1"/>
    <property type="molecule type" value="Genomic_DNA"/>
</dbReference>
<keyword evidence="3" id="KW-1185">Reference proteome</keyword>
<evidence type="ECO:0000256" key="1">
    <source>
        <dbReference type="SAM" id="Phobius"/>
    </source>
</evidence>
<reference evidence="2 3" key="1">
    <citation type="submission" date="2022-11" db="EMBL/GenBank/DDBJ databases">
        <title>Minimal conservation of predation-associated metabolite biosynthetic gene clusters underscores biosynthetic potential of Myxococcota including descriptions for ten novel species: Archangium lansinium sp. nov., Myxococcus landrumus sp. nov., Nannocystis bai.</title>
        <authorList>
            <person name="Ahearne A."/>
            <person name="Stevens C."/>
            <person name="Dowd S."/>
        </authorList>
    </citation>
    <scope>NUCLEOTIDE SEQUENCE [LARGE SCALE GENOMIC DNA]</scope>
    <source>
        <strain evidence="2 3">NCELM</strain>
    </source>
</reference>
<feature type="transmembrane region" description="Helical" evidence="1">
    <location>
        <begin position="24"/>
        <end position="41"/>
    </location>
</feature>
<comment type="caution">
    <text evidence="2">The sequence shown here is derived from an EMBL/GenBank/DDBJ whole genome shotgun (WGS) entry which is preliminary data.</text>
</comment>
<evidence type="ECO:0000313" key="3">
    <source>
        <dbReference type="Proteomes" id="UP001217838"/>
    </source>
</evidence>
<keyword evidence="1" id="KW-0812">Transmembrane</keyword>
<proteinExistence type="predicted"/>
<sequence>MSEATDPADDTPLADAPRRRRSPLIDVAVVALGGYMLYWMFGDVRYFLQGSEPRDLGDAATFVEKGLAEDLDDTFVVLRGTPDVQHAARLRIEPKGGGAGRTIGYLRIIEGGGSLFAAIPRTTEAAPQQFEGVFEGRMRRLSESSNFPAIQQHFDGERIVEERDATPQALLDALGKRQGDSLTVVDTAGQSITLGTKASVTLVVEQPDVQVQLGHRSFDSAAAAEAAVAALGFPYHAPSEQSSTRFYTFYVRLPPGERESAQAKLSVVAIIPPDAKPADPSVGAAILPWITSYPVAASDITAENGKFSFVPGDNAKPGFLLQDGKLVPRPLQDGRLVLDPGEVRAVRLDRPVVVDPAGYVIDVGVRPRDRWLEVAMWCLVLLVVGWNITSLVAGWRARRA</sequence>
<keyword evidence="1" id="KW-1133">Transmembrane helix</keyword>
<dbReference type="Proteomes" id="UP001217838">
    <property type="component" value="Unassembled WGS sequence"/>
</dbReference>